<evidence type="ECO:0000313" key="2">
    <source>
        <dbReference type="EnsemblPlants" id="AUR62012038-RA:cds"/>
    </source>
</evidence>
<dbReference type="EnsemblPlants" id="AUR62012038-RA">
    <property type="protein sequence ID" value="AUR62012038-RA:cds"/>
    <property type="gene ID" value="AUR62012038"/>
</dbReference>
<accession>A0A803LFT2</accession>
<dbReference type="GO" id="GO:0004523">
    <property type="term" value="F:RNA-DNA hybrid ribonuclease activity"/>
    <property type="evidence" value="ECO:0007669"/>
    <property type="project" value="InterPro"/>
</dbReference>
<evidence type="ECO:0000313" key="3">
    <source>
        <dbReference type="Proteomes" id="UP000596660"/>
    </source>
</evidence>
<name>A0A803LFT2_CHEQI</name>
<dbReference type="Gene3D" id="3.60.10.10">
    <property type="entry name" value="Endonuclease/exonuclease/phosphatase"/>
    <property type="match status" value="1"/>
</dbReference>
<organism evidence="2 3">
    <name type="scientific">Chenopodium quinoa</name>
    <name type="common">Quinoa</name>
    <dbReference type="NCBI Taxonomy" id="63459"/>
    <lineage>
        <taxon>Eukaryota</taxon>
        <taxon>Viridiplantae</taxon>
        <taxon>Streptophyta</taxon>
        <taxon>Embryophyta</taxon>
        <taxon>Tracheophyta</taxon>
        <taxon>Spermatophyta</taxon>
        <taxon>Magnoliopsida</taxon>
        <taxon>eudicotyledons</taxon>
        <taxon>Gunneridae</taxon>
        <taxon>Pentapetalae</taxon>
        <taxon>Caryophyllales</taxon>
        <taxon>Chenopodiaceae</taxon>
        <taxon>Chenopodioideae</taxon>
        <taxon>Atripliceae</taxon>
        <taxon>Chenopodium</taxon>
    </lineage>
</organism>
<protein>
    <recommendedName>
        <fullName evidence="1">RNase H type-1 domain-containing protein</fullName>
    </recommendedName>
</protein>
<dbReference type="PANTHER" id="PTHR33710:SF71">
    <property type="entry name" value="ENDONUCLEASE_EXONUCLEASE_PHOSPHATASE DOMAIN-CONTAINING PROTEIN"/>
    <property type="match status" value="1"/>
</dbReference>
<reference evidence="2" key="1">
    <citation type="journal article" date="2017" name="Nature">
        <title>The genome of Chenopodium quinoa.</title>
        <authorList>
            <person name="Jarvis D.E."/>
            <person name="Ho Y.S."/>
            <person name="Lightfoot D.J."/>
            <person name="Schmoeckel S.M."/>
            <person name="Li B."/>
            <person name="Borm T.J.A."/>
            <person name="Ohyanagi H."/>
            <person name="Mineta K."/>
            <person name="Michell C.T."/>
            <person name="Saber N."/>
            <person name="Kharbatia N.M."/>
            <person name="Rupper R.R."/>
            <person name="Sharp A.R."/>
            <person name="Dally N."/>
            <person name="Boughton B.A."/>
            <person name="Woo Y.H."/>
            <person name="Gao G."/>
            <person name="Schijlen E.G.W.M."/>
            <person name="Guo X."/>
            <person name="Momin A.A."/>
            <person name="Negrao S."/>
            <person name="Al-Babili S."/>
            <person name="Gehring C."/>
            <person name="Roessner U."/>
            <person name="Jung C."/>
            <person name="Murphy K."/>
            <person name="Arold S.T."/>
            <person name="Gojobori T."/>
            <person name="van der Linden C.G."/>
            <person name="van Loo E.N."/>
            <person name="Jellen E.N."/>
            <person name="Maughan P.J."/>
            <person name="Tester M."/>
        </authorList>
    </citation>
    <scope>NUCLEOTIDE SEQUENCE [LARGE SCALE GENOMIC DNA]</scope>
    <source>
        <strain evidence="2">cv. PI 614886</strain>
    </source>
</reference>
<keyword evidence="3" id="KW-1185">Reference proteome</keyword>
<dbReference type="InterPro" id="IPR002156">
    <property type="entry name" value="RNaseH_domain"/>
</dbReference>
<dbReference type="AlphaFoldDB" id="A0A803LFT2"/>
<feature type="domain" description="RNase H type-1" evidence="1">
    <location>
        <begin position="220"/>
        <end position="278"/>
    </location>
</feature>
<dbReference type="Pfam" id="PF13456">
    <property type="entry name" value="RVT_3"/>
    <property type="match status" value="1"/>
</dbReference>
<dbReference type="InterPro" id="IPR036691">
    <property type="entry name" value="Endo/exonu/phosph_ase_sf"/>
</dbReference>
<reference evidence="2" key="2">
    <citation type="submission" date="2021-03" db="UniProtKB">
        <authorList>
            <consortium name="EnsemblPlants"/>
        </authorList>
    </citation>
    <scope>IDENTIFICATION</scope>
</reference>
<sequence length="304" mass="34005">MRDDLPPDDTPWLVLGDLNEVMFPNEKMGGCSFCQSQANDLRMLVDAACLVDLGFNGNPYTWHNAREGCANIRERLDRALANPIWLNTFLNTQALKTMARDYFIHIFISSSSDINFPCNQAYSFPKHLEDDIILHLQSCPTAEEIRLNLKAMNGINSPGPNGIQVNADYSCNLKFSRVDKDAPSFSSMQNLGTSPKGILKSTQMDPGWPQTMQVLETNQICHTDAQALCYMLENPKAYMDHQLAVITKDVADLLQRQWSITLLHVKRSANKIAHGLASIGKEQSDDGVVLYYTTLPHQPSLTSI</sequence>
<dbReference type="SUPFAM" id="SSF56219">
    <property type="entry name" value="DNase I-like"/>
    <property type="match status" value="1"/>
</dbReference>
<dbReference type="Gramene" id="AUR62012038-RA">
    <property type="protein sequence ID" value="AUR62012038-RA:cds"/>
    <property type="gene ID" value="AUR62012038"/>
</dbReference>
<dbReference type="Proteomes" id="UP000596660">
    <property type="component" value="Unplaced"/>
</dbReference>
<proteinExistence type="predicted"/>
<dbReference type="GO" id="GO:0003676">
    <property type="term" value="F:nucleic acid binding"/>
    <property type="evidence" value="ECO:0007669"/>
    <property type="project" value="InterPro"/>
</dbReference>
<evidence type="ECO:0000259" key="1">
    <source>
        <dbReference type="Pfam" id="PF13456"/>
    </source>
</evidence>
<dbReference type="PANTHER" id="PTHR33710">
    <property type="entry name" value="BNAC02G09200D PROTEIN"/>
    <property type="match status" value="1"/>
</dbReference>